<dbReference type="SMART" id="SM00331">
    <property type="entry name" value="PP2C_SIG"/>
    <property type="match status" value="1"/>
</dbReference>
<dbReference type="Proteomes" id="UP000181790">
    <property type="component" value="Unassembled WGS sequence"/>
</dbReference>
<dbReference type="Pfam" id="PF13672">
    <property type="entry name" value="PP2C_2"/>
    <property type="match status" value="1"/>
</dbReference>
<evidence type="ECO:0000313" key="2">
    <source>
        <dbReference type="EMBL" id="OIN57011.1"/>
    </source>
</evidence>
<dbReference type="SUPFAM" id="SSF81606">
    <property type="entry name" value="PP2C-like"/>
    <property type="match status" value="1"/>
</dbReference>
<dbReference type="InterPro" id="IPR015655">
    <property type="entry name" value="PP2C"/>
</dbReference>
<name>A0A1S2VE28_9BACT</name>
<evidence type="ECO:0000313" key="3">
    <source>
        <dbReference type="Proteomes" id="UP000181790"/>
    </source>
</evidence>
<accession>A0A1S2VE28</accession>
<evidence type="ECO:0000259" key="1">
    <source>
        <dbReference type="PROSITE" id="PS51746"/>
    </source>
</evidence>
<dbReference type="PROSITE" id="PS51746">
    <property type="entry name" value="PPM_2"/>
    <property type="match status" value="1"/>
</dbReference>
<protein>
    <submittedName>
        <fullName evidence="2">Serine/threonine protein phosphatase</fullName>
    </submittedName>
</protein>
<comment type="caution">
    <text evidence="2">The sequence shown here is derived from an EMBL/GenBank/DDBJ whole genome shotgun (WGS) entry which is preliminary data.</text>
</comment>
<dbReference type="InterPro" id="IPR036457">
    <property type="entry name" value="PPM-type-like_dom_sf"/>
</dbReference>
<sequence length="274" mass="30449">MLTMETHLPLSFTETGQRPTNQDALYPAAGIANHQTRVFVVCDGMGGADKGEVASRLLCEAFARYEAVVCPAVFTRDHLREVVEQALSQYGRFMRSNPLINRIGSTVAFLHLHEQGATVAHIGDSRVFQVRNGKVIFQTRDHKQVNDMVDAGIITADQALRHPWRNRLSRSVSLSSTDLTGGPISVPEPEVVHLNDVCEDDYFVLCSDGMLEQVDEPTLETILSAPVSDEDKLRILLQRCENQVKDNYSGYVVHIKSVGKPKPVATASRLFAWF</sequence>
<keyword evidence="3" id="KW-1185">Reference proteome</keyword>
<dbReference type="PANTHER" id="PTHR47992">
    <property type="entry name" value="PROTEIN PHOSPHATASE"/>
    <property type="match status" value="1"/>
</dbReference>
<feature type="domain" description="PPM-type phosphatase" evidence="1">
    <location>
        <begin position="2"/>
        <end position="255"/>
    </location>
</feature>
<dbReference type="EMBL" id="MORL01000016">
    <property type="protein sequence ID" value="OIN57011.1"/>
    <property type="molecule type" value="Genomic_DNA"/>
</dbReference>
<dbReference type="GO" id="GO:0004722">
    <property type="term" value="F:protein serine/threonine phosphatase activity"/>
    <property type="evidence" value="ECO:0007669"/>
    <property type="project" value="InterPro"/>
</dbReference>
<reference evidence="2 3" key="1">
    <citation type="submission" date="2016-10" db="EMBL/GenBank/DDBJ databases">
        <title>Arsenicibacter rosenii gen. nov., sp. nov., an efficient arsenic-methylating bacterium isolated from an arsenic-contaminated paddy soil.</title>
        <authorList>
            <person name="Huang K."/>
        </authorList>
    </citation>
    <scope>NUCLEOTIDE SEQUENCE [LARGE SCALE GENOMIC DNA]</scope>
    <source>
        <strain evidence="2 3">SM-1</strain>
    </source>
</reference>
<dbReference type="CDD" id="cd00143">
    <property type="entry name" value="PP2Cc"/>
    <property type="match status" value="1"/>
</dbReference>
<gene>
    <name evidence="2" type="ORF">BLX24_21915</name>
</gene>
<dbReference type="SMART" id="SM00332">
    <property type="entry name" value="PP2Cc"/>
    <property type="match status" value="1"/>
</dbReference>
<dbReference type="Gene3D" id="3.60.40.10">
    <property type="entry name" value="PPM-type phosphatase domain"/>
    <property type="match status" value="1"/>
</dbReference>
<dbReference type="InterPro" id="IPR001932">
    <property type="entry name" value="PPM-type_phosphatase-like_dom"/>
</dbReference>
<proteinExistence type="predicted"/>
<dbReference type="AlphaFoldDB" id="A0A1S2VE28"/>
<organism evidence="2 3">
    <name type="scientific">Arsenicibacter rosenii</name>
    <dbReference type="NCBI Taxonomy" id="1750698"/>
    <lineage>
        <taxon>Bacteria</taxon>
        <taxon>Pseudomonadati</taxon>
        <taxon>Bacteroidota</taxon>
        <taxon>Cytophagia</taxon>
        <taxon>Cytophagales</taxon>
        <taxon>Spirosomataceae</taxon>
        <taxon>Arsenicibacter</taxon>
    </lineage>
</organism>